<proteinExistence type="predicted"/>
<dbReference type="InterPro" id="IPR003615">
    <property type="entry name" value="HNH_nuc"/>
</dbReference>
<dbReference type="AlphaFoldDB" id="A0A7W7K6T5"/>
<dbReference type="SMART" id="SM00507">
    <property type="entry name" value="HNHc"/>
    <property type="match status" value="1"/>
</dbReference>
<dbReference type="EMBL" id="JACHLR010000001">
    <property type="protein sequence ID" value="MBB4856980.1"/>
    <property type="molecule type" value="Genomic_DNA"/>
</dbReference>
<dbReference type="RefSeq" id="WP_312856971.1">
    <property type="nucleotide sequence ID" value="NZ_JACHLR010000001.1"/>
</dbReference>
<dbReference type="CDD" id="cd00085">
    <property type="entry name" value="HNHc"/>
    <property type="match status" value="1"/>
</dbReference>
<keyword evidence="2" id="KW-0540">Nuclease</keyword>
<sequence length="120" mass="12597">MGVIYRGKRGETWNAEALSAREHLEAQKGSLAPVAVKGRRKDRATVEALITRDGSNCFFCGSALEGDVTVEHLVAVAHGGPNHISNLLLAHAQCNQAAGHLSGAEKVAMALRLRSTGGAL</sequence>
<keyword evidence="3" id="KW-1185">Reference proteome</keyword>
<organism evidence="2 3">
    <name type="scientific">Novosphingobium chloroacetimidivorans</name>
    <dbReference type="NCBI Taxonomy" id="1428314"/>
    <lineage>
        <taxon>Bacteria</taxon>
        <taxon>Pseudomonadati</taxon>
        <taxon>Pseudomonadota</taxon>
        <taxon>Alphaproteobacteria</taxon>
        <taxon>Sphingomonadales</taxon>
        <taxon>Sphingomonadaceae</taxon>
        <taxon>Novosphingobium</taxon>
    </lineage>
</organism>
<gene>
    <name evidence="2" type="ORF">HNO88_000277</name>
</gene>
<protein>
    <submittedName>
        <fullName evidence="2">5-methylcytosine-specific restriction endonuclease McrA</fullName>
    </submittedName>
</protein>
<dbReference type="GO" id="GO:0008270">
    <property type="term" value="F:zinc ion binding"/>
    <property type="evidence" value="ECO:0007669"/>
    <property type="project" value="InterPro"/>
</dbReference>
<name>A0A7W7K6T5_9SPHN</name>
<feature type="domain" description="HNH nuclease" evidence="1">
    <location>
        <begin position="45"/>
        <end position="96"/>
    </location>
</feature>
<dbReference type="GO" id="GO:0004519">
    <property type="term" value="F:endonuclease activity"/>
    <property type="evidence" value="ECO:0007669"/>
    <property type="project" value="UniProtKB-KW"/>
</dbReference>
<evidence type="ECO:0000313" key="2">
    <source>
        <dbReference type="EMBL" id="MBB4856980.1"/>
    </source>
</evidence>
<dbReference type="InterPro" id="IPR002711">
    <property type="entry name" value="HNH"/>
</dbReference>
<dbReference type="Gene3D" id="1.10.30.50">
    <property type="match status" value="1"/>
</dbReference>
<keyword evidence="2" id="KW-0255">Endonuclease</keyword>
<accession>A0A7W7K6T5</accession>
<evidence type="ECO:0000313" key="3">
    <source>
        <dbReference type="Proteomes" id="UP000555448"/>
    </source>
</evidence>
<reference evidence="2 3" key="1">
    <citation type="submission" date="2020-08" db="EMBL/GenBank/DDBJ databases">
        <title>Functional genomics of gut bacteria from endangered species of beetles.</title>
        <authorList>
            <person name="Carlos-Shanley C."/>
        </authorList>
    </citation>
    <scope>NUCLEOTIDE SEQUENCE [LARGE SCALE GENOMIC DNA]</scope>
    <source>
        <strain evidence="2 3">S00245</strain>
    </source>
</reference>
<keyword evidence="2" id="KW-0378">Hydrolase</keyword>
<evidence type="ECO:0000259" key="1">
    <source>
        <dbReference type="SMART" id="SM00507"/>
    </source>
</evidence>
<comment type="caution">
    <text evidence="2">The sequence shown here is derived from an EMBL/GenBank/DDBJ whole genome shotgun (WGS) entry which is preliminary data.</text>
</comment>
<dbReference type="GO" id="GO:0003676">
    <property type="term" value="F:nucleic acid binding"/>
    <property type="evidence" value="ECO:0007669"/>
    <property type="project" value="InterPro"/>
</dbReference>
<dbReference type="Proteomes" id="UP000555448">
    <property type="component" value="Unassembled WGS sequence"/>
</dbReference>
<dbReference type="Pfam" id="PF01844">
    <property type="entry name" value="HNH"/>
    <property type="match status" value="1"/>
</dbReference>